<dbReference type="PROSITE" id="PS51263">
    <property type="entry name" value="ADF_H"/>
    <property type="match status" value="1"/>
</dbReference>
<feature type="compositionally biased region" description="Low complexity" evidence="1">
    <location>
        <begin position="149"/>
        <end position="167"/>
    </location>
</feature>
<feature type="compositionally biased region" description="Basic and acidic residues" evidence="1">
    <location>
        <begin position="341"/>
        <end position="368"/>
    </location>
</feature>
<comment type="caution">
    <text evidence="3">The sequence shown here is derived from an EMBL/GenBank/DDBJ whole genome shotgun (WGS) entry which is preliminary data.</text>
</comment>
<dbReference type="AlphaFoldDB" id="A0A8H5D7U7"/>
<evidence type="ECO:0000313" key="4">
    <source>
        <dbReference type="Proteomes" id="UP000559256"/>
    </source>
</evidence>
<protein>
    <recommendedName>
        <fullName evidence="2">ADF-H domain-containing protein</fullName>
    </recommendedName>
</protein>
<accession>A0A8H5D7U7</accession>
<name>A0A8H5D7U7_9AGAR</name>
<keyword evidence="4" id="KW-1185">Reference proteome</keyword>
<dbReference type="EMBL" id="JAACJM010000057">
    <property type="protein sequence ID" value="KAF5355247.1"/>
    <property type="molecule type" value="Genomic_DNA"/>
</dbReference>
<organism evidence="3 4">
    <name type="scientific">Tetrapyrgos nigripes</name>
    <dbReference type="NCBI Taxonomy" id="182062"/>
    <lineage>
        <taxon>Eukaryota</taxon>
        <taxon>Fungi</taxon>
        <taxon>Dikarya</taxon>
        <taxon>Basidiomycota</taxon>
        <taxon>Agaricomycotina</taxon>
        <taxon>Agaricomycetes</taxon>
        <taxon>Agaricomycetidae</taxon>
        <taxon>Agaricales</taxon>
        <taxon>Marasmiineae</taxon>
        <taxon>Marasmiaceae</taxon>
        <taxon>Tetrapyrgos</taxon>
    </lineage>
</organism>
<dbReference type="SUPFAM" id="SSF55753">
    <property type="entry name" value="Actin depolymerizing proteins"/>
    <property type="match status" value="1"/>
</dbReference>
<feature type="compositionally biased region" description="Low complexity" evidence="1">
    <location>
        <begin position="227"/>
        <end position="237"/>
    </location>
</feature>
<feature type="region of interest" description="Disordered" evidence="1">
    <location>
        <begin position="388"/>
        <end position="417"/>
    </location>
</feature>
<dbReference type="InterPro" id="IPR011993">
    <property type="entry name" value="PH-like_dom_sf"/>
</dbReference>
<dbReference type="SUPFAM" id="SSF50729">
    <property type="entry name" value="PH domain-like"/>
    <property type="match status" value="1"/>
</dbReference>
<sequence length="570" mass="65781">MSGTVTFNDHNAVMEAYASVPVRYFRFLLKYAQESDDLMLHAQGDQGLAELKKSLDEPTYVHFGLYREDATPSGYVLINYIPSLVSGVRKARALVHSRRLASSLIKTEYATLTVDHISNLTPTSLHQAIKDPEGTHSIQLHRMSVDLGSSHPSNSVIPSSTSSPHTHAGPMRRSASDMLNSSSVPSKLTNMISSLKRKANRSESATDDLPPPTPPKDKDTARALHQPSKSLPSSSLSYTHNDTHNDRDQQHTLPMIPEKERERRISLSEFAVISHSSFDEEPELVEHPHPVPSPPKGSLFLVPLDKKWIPETTYIPDPTERAQRRILAQRQKEKEEEELMREEAERQKKLKLKKQEMMRQEEEEARRRKASLELEIKQLTAERRLKEKLAQEEEERERRERERRKQAERKRRMEEHEKLEKWRNELAKRALETEKKEMEERKSELTKRRQRILDMAKQIKADMKAGRLVVEWATIQTDELVWKRRYVKLIGTTLYMHRSPKDMTQVLDEIELKGAISALCEPSEGFEELEAIPHSFAVKFKDGRESWSMFGDTEEQKDRLLGILHYAAGL</sequence>
<evidence type="ECO:0000259" key="2">
    <source>
        <dbReference type="PROSITE" id="PS51263"/>
    </source>
</evidence>
<evidence type="ECO:0000313" key="3">
    <source>
        <dbReference type="EMBL" id="KAF5355247.1"/>
    </source>
</evidence>
<dbReference type="Gene3D" id="3.40.20.10">
    <property type="entry name" value="Severin"/>
    <property type="match status" value="1"/>
</dbReference>
<reference evidence="3 4" key="1">
    <citation type="journal article" date="2020" name="ISME J.">
        <title>Uncovering the hidden diversity of litter-decomposition mechanisms in mushroom-forming fungi.</title>
        <authorList>
            <person name="Floudas D."/>
            <person name="Bentzer J."/>
            <person name="Ahren D."/>
            <person name="Johansson T."/>
            <person name="Persson P."/>
            <person name="Tunlid A."/>
        </authorList>
    </citation>
    <scope>NUCLEOTIDE SEQUENCE [LARGE SCALE GENOMIC DNA]</scope>
    <source>
        <strain evidence="3 4">CBS 291.85</strain>
    </source>
</reference>
<dbReference type="Gene3D" id="2.30.29.30">
    <property type="entry name" value="Pleckstrin-homology domain (PH domain)/Phosphotyrosine-binding domain (PTB)"/>
    <property type="match status" value="1"/>
</dbReference>
<dbReference type="CDD" id="cd00821">
    <property type="entry name" value="PH"/>
    <property type="match status" value="1"/>
</dbReference>
<feature type="domain" description="ADF-H" evidence="2">
    <location>
        <begin position="2"/>
        <end position="130"/>
    </location>
</feature>
<dbReference type="OrthoDB" id="2123378at2759"/>
<dbReference type="InterPro" id="IPR002108">
    <property type="entry name" value="ADF-H"/>
</dbReference>
<dbReference type="GO" id="GO:0003779">
    <property type="term" value="F:actin binding"/>
    <property type="evidence" value="ECO:0007669"/>
    <property type="project" value="InterPro"/>
</dbReference>
<dbReference type="InterPro" id="IPR029006">
    <property type="entry name" value="ADF-H/Gelsolin-like_dom_sf"/>
</dbReference>
<proteinExistence type="predicted"/>
<dbReference type="Proteomes" id="UP000559256">
    <property type="component" value="Unassembled WGS sequence"/>
</dbReference>
<feature type="compositionally biased region" description="Polar residues" evidence="1">
    <location>
        <begin position="177"/>
        <end position="193"/>
    </location>
</feature>
<feature type="compositionally biased region" description="Basic and acidic residues" evidence="1">
    <location>
        <begin position="241"/>
        <end position="250"/>
    </location>
</feature>
<gene>
    <name evidence="3" type="ORF">D9758_006002</name>
</gene>
<evidence type="ECO:0000256" key="1">
    <source>
        <dbReference type="SAM" id="MobiDB-lite"/>
    </source>
</evidence>
<dbReference type="Pfam" id="PF00241">
    <property type="entry name" value="Cofilin_ADF"/>
    <property type="match status" value="1"/>
</dbReference>
<feature type="region of interest" description="Disordered" evidence="1">
    <location>
        <begin position="146"/>
        <end position="254"/>
    </location>
</feature>
<feature type="region of interest" description="Disordered" evidence="1">
    <location>
        <begin position="329"/>
        <end position="368"/>
    </location>
</feature>